<name>A0A1F6CBB9_HANXR</name>
<gene>
    <name evidence="2" type="ORF">A3F84_07895</name>
</gene>
<dbReference type="InterPro" id="IPR013096">
    <property type="entry name" value="Cupin_2"/>
</dbReference>
<dbReference type="PANTHER" id="PTHR40112">
    <property type="entry name" value="H2HPP ISOMERASE"/>
    <property type="match status" value="1"/>
</dbReference>
<dbReference type="EMBL" id="MFKF01000328">
    <property type="protein sequence ID" value="OGG46262.1"/>
    <property type="molecule type" value="Genomic_DNA"/>
</dbReference>
<protein>
    <submittedName>
        <fullName evidence="2">Cupin</fullName>
    </submittedName>
</protein>
<dbReference type="CDD" id="cd02238">
    <property type="entry name" value="cupin_KdgF"/>
    <property type="match status" value="1"/>
</dbReference>
<dbReference type="PANTHER" id="PTHR40112:SF1">
    <property type="entry name" value="H2HPP ISOMERASE"/>
    <property type="match status" value="1"/>
</dbReference>
<dbReference type="AlphaFoldDB" id="A0A1F6CBB9"/>
<evidence type="ECO:0000313" key="3">
    <source>
        <dbReference type="Proteomes" id="UP000178606"/>
    </source>
</evidence>
<sequence>MPFIDLSEIQPIELTPGVRIRAPFGQNLMLSYLEMDEGTVVPTHSHPHEQGGILLSGRMELTIGDETRIVEPGSLFIIPPNAPHRAAPVGGPIALLDCFSPVREDYAQFFNRYIPTATQRKE</sequence>
<reference evidence="2 3" key="1">
    <citation type="journal article" date="2016" name="Nat. Commun.">
        <title>Thousands of microbial genomes shed light on interconnected biogeochemical processes in an aquifer system.</title>
        <authorList>
            <person name="Anantharaman K."/>
            <person name="Brown C.T."/>
            <person name="Hug L.A."/>
            <person name="Sharon I."/>
            <person name="Castelle C.J."/>
            <person name="Probst A.J."/>
            <person name="Thomas B.C."/>
            <person name="Singh A."/>
            <person name="Wilkins M.J."/>
            <person name="Karaoz U."/>
            <person name="Brodie E.L."/>
            <person name="Williams K.H."/>
            <person name="Hubbard S.S."/>
            <person name="Banfield J.F."/>
        </authorList>
    </citation>
    <scope>NUCLEOTIDE SEQUENCE [LARGE SCALE GENOMIC DNA]</scope>
    <source>
        <strain evidence="3">RIFCSPLOWO2_12_FULL_64_10</strain>
    </source>
</reference>
<proteinExistence type="predicted"/>
<dbReference type="SUPFAM" id="SSF51182">
    <property type="entry name" value="RmlC-like cupins"/>
    <property type="match status" value="1"/>
</dbReference>
<evidence type="ECO:0000259" key="1">
    <source>
        <dbReference type="Pfam" id="PF07883"/>
    </source>
</evidence>
<dbReference type="Gene3D" id="2.60.120.10">
    <property type="entry name" value="Jelly Rolls"/>
    <property type="match status" value="1"/>
</dbReference>
<dbReference type="Pfam" id="PF07883">
    <property type="entry name" value="Cupin_2"/>
    <property type="match status" value="1"/>
</dbReference>
<dbReference type="InterPro" id="IPR014710">
    <property type="entry name" value="RmlC-like_jellyroll"/>
</dbReference>
<accession>A0A1F6CBB9</accession>
<dbReference type="InterPro" id="IPR011051">
    <property type="entry name" value="RmlC_Cupin_sf"/>
</dbReference>
<comment type="caution">
    <text evidence="2">The sequence shown here is derived from an EMBL/GenBank/DDBJ whole genome shotgun (WGS) entry which is preliminary data.</text>
</comment>
<dbReference type="InterPro" id="IPR052535">
    <property type="entry name" value="Bacilysin_H2HPP_isomerase"/>
</dbReference>
<evidence type="ECO:0000313" key="2">
    <source>
        <dbReference type="EMBL" id="OGG46262.1"/>
    </source>
</evidence>
<feature type="domain" description="Cupin type-2" evidence="1">
    <location>
        <begin position="33"/>
        <end position="90"/>
    </location>
</feature>
<dbReference type="Proteomes" id="UP000178606">
    <property type="component" value="Unassembled WGS sequence"/>
</dbReference>
<organism evidence="2 3">
    <name type="scientific">Handelsmanbacteria sp. (strain RIFCSPLOWO2_12_FULL_64_10)</name>
    <dbReference type="NCBI Taxonomy" id="1817868"/>
    <lineage>
        <taxon>Bacteria</taxon>
        <taxon>Candidatus Handelsmaniibacteriota</taxon>
    </lineage>
</organism>